<reference evidence="1 2" key="1">
    <citation type="submission" date="2024-09" db="EMBL/GenBank/DDBJ databases">
        <title>Floridaenema gen nov. (Aerosakkonemataceae, Aerosakkonematales ord. nov., Cyanobacteria) from benthic tropical and subtropical fresh waters, with the description of four new species.</title>
        <authorList>
            <person name="Moretto J.A."/>
            <person name="Berthold D.E."/>
            <person name="Lefler F.W."/>
            <person name="Huang I.-S."/>
            <person name="Laughinghouse H. IV."/>
        </authorList>
    </citation>
    <scope>NUCLEOTIDE SEQUENCE [LARGE SCALE GENOMIC DNA]</scope>
    <source>
        <strain evidence="1 2">BLCC-F154</strain>
    </source>
</reference>
<comment type="caution">
    <text evidence="1">The sequence shown here is derived from an EMBL/GenBank/DDBJ whole genome shotgun (WGS) entry which is preliminary data.</text>
</comment>
<dbReference type="RefSeq" id="WP_413257637.1">
    <property type="nucleotide sequence ID" value="NZ_JBHFNS010000054.1"/>
</dbReference>
<evidence type="ECO:0000313" key="2">
    <source>
        <dbReference type="Proteomes" id="UP001576776"/>
    </source>
</evidence>
<proteinExistence type="predicted"/>
<organism evidence="1 2">
    <name type="scientific">Floridaenema fluviatile BLCC-F154</name>
    <dbReference type="NCBI Taxonomy" id="3153640"/>
    <lineage>
        <taxon>Bacteria</taxon>
        <taxon>Bacillati</taxon>
        <taxon>Cyanobacteriota</taxon>
        <taxon>Cyanophyceae</taxon>
        <taxon>Oscillatoriophycideae</taxon>
        <taxon>Aerosakkonematales</taxon>
        <taxon>Aerosakkonemataceae</taxon>
        <taxon>Floridanema</taxon>
        <taxon>Floridanema fluviatile</taxon>
    </lineage>
</organism>
<gene>
    <name evidence="1" type="ORF">ACE1B6_12870</name>
</gene>
<keyword evidence="2" id="KW-1185">Reference proteome</keyword>
<evidence type="ECO:0000313" key="1">
    <source>
        <dbReference type="EMBL" id="MFB2936138.1"/>
    </source>
</evidence>
<accession>A0ABV4YBR3</accession>
<protein>
    <submittedName>
        <fullName evidence="1">Uncharacterized protein</fullName>
    </submittedName>
</protein>
<dbReference type="Proteomes" id="UP001576776">
    <property type="component" value="Unassembled WGS sequence"/>
</dbReference>
<sequence length="196" mass="21908">MKRITKVLAIFLATIAILAIGNTMLTNFSVQKVQAQEAIEENVTSDSNMGILRTLPSNAVEAKTPIVQPNNQVTRQARNSDLACNNANFNSSTFGGFLSPPPNYRRNDKRPNNYSAFKRDCLNPAPSGECWGKPRSRLYARFNNIREWRGKICGKSVQNAYNNHVVSYRQTNNPSCPIGGQKYCQIYYGPVIGFQP</sequence>
<dbReference type="EMBL" id="JBHFNS010000054">
    <property type="protein sequence ID" value="MFB2936138.1"/>
    <property type="molecule type" value="Genomic_DNA"/>
</dbReference>
<name>A0ABV4YBR3_9CYAN</name>